<dbReference type="EMBL" id="GBXM01060170">
    <property type="protein sequence ID" value="JAH48407.1"/>
    <property type="molecule type" value="Transcribed_RNA"/>
</dbReference>
<accession>A0A0E9T4Q6</accession>
<organism evidence="1">
    <name type="scientific">Anguilla anguilla</name>
    <name type="common">European freshwater eel</name>
    <name type="synonym">Muraena anguilla</name>
    <dbReference type="NCBI Taxonomy" id="7936"/>
    <lineage>
        <taxon>Eukaryota</taxon>
        <taxon>Metazoa</taxon>
        <taxon>Chordata</taxon>
        <taxon>Craniata</taxon>
        <taxon>Vertebrata</taxon>
        <taxon>Euteleostomi</taxon>
        <taxon>Actinopterygii</taxon>
        <taxon>Neopterygii</taxon>
        <taxon>Teleostei</taxon>
        <taxon>Anguilliformes</taxon>
        <taxon>Anguillidae</taxon>
        <taxon>Anguilla</taxon>
    </lineage>
</organism>
<proteinExistence type="predicted"/>
<evidence type="ECO:0000313" key="1">
    <source>
        <dbReference type="EMBL" id="JAH48407.1"/>
    </source>
</evidence>
<dbReference type="AlphaFoldDB" id="A0A0E9T4Q6"/>
<sequence>MCIQMRFGPESFHLLWAADPFLPLCPQLALHQLQLPPLVLQL</sequence>
<protein>
    <submittedName>
        <fullName evidence="1">Uncharacterized protein</fullName>
    </submittedName>
</protein>
<name>A0A0E9T4Q6_ANGAN</name>
<reference evidence="1" key="2">
    <citation type="journal article" date="2015" name="Fish Shellfish Immunol.">
        <title>Early steps in the European eel (Anguilla anguilla)-Vibrio vulnificus interaction in the gills: Role of the RtxA13 toxin.</title>
        <authorList>
            <person name="Callol A."/>
            <person name="Pajuelo D."/>
            <person name="Ebbesson L."/>
            <person name="Teles M."/>
            <person name="MacKenzie S."/>
            <person name="Amaro C."/>
        </authorList>
    </citation>
    <scope>NUCLEOTIDE SEQUENCE</scope>
</reference>
<reference evidence="1" key="1">
    <citation type="submission" date="2014-11" db="EMBL/GenBank/DDBJ databases">
        <authorList>
            <person name="Amaro Gonzalez C."/>
        </authorList>
    </citation>
    <scope>NUCLEOTIDE SEQUENCE</scope>
</reference>